<evidence type="ECO:0000259" key="5">
    <source>
        <dbReference type="PROSITE" id="PS50011"/>
    </source>
</evidence>
<reference evidence="6 7" key="1">
    <citation type="submission" date="2024-04" db="EMBL/GenBank/DDBJ databases">
        <title>Tritrichomonas musculus Genome.</title>
        <authorList>
            <person name="Alves-Ferreira E."/>
            <person name="Grigg M."/>
            <person name="Lorenzi H."/>
            <person name="Galac M."/>
        </authorList>
    </citation>
    <scope>NUCLEOTIDE SEQUENCE [LARGE SCALE GENOMIC DNA]</scope>
    <source>
        <strain evidence="6 7">EAF2021</strain>
    </source>
</reference>
<dbReference type="Gene3D" id="1.10.510.10">
    <property type="entry name" value="Transferase(Phosphotransferase) domain 1"/>
    <property type="match status" value="1"/>
</dbReference>
<evidence type="ECO:0000256" key="3">
    <source>
        <dbReference type="ARBA" id="ARBA00022777"/>
    </source>
</evidence>
<protein>
    <recommendedName>
        <fullName evidence="5">Protein kinase domain-containing protein</fullName>
    </recommendedName>
</protein>
<name>A0ABR2HB91_9EUKA</name>
<dbReference type="EMBL" id="JAPFFF010000034">
    <property type="protein sequence ID" value="KAK8843707.1"/>
    <property type="molecule type" value="Genomic_DNA"/>
</dbReference>
<dbReference type="PROSITE" id="PS50011">
    <property type="entry name" value="PROTEIN_KINASE_DOM"/>
    <property type="match status" value="1"/>
</dbReference>
<dbReference type="Pfam" id="PF00069">
    <property type="entry name" value="Pkinase"/>
    <property type="match status" value="1"/>
</dbReference>
<dbReference type="InterPro" id="IPR011009">
    <property type="entry name" value="Kinase-like_dom_sf"/>
</dbReference>
<evidence type="ECO:0000256" key="2">
    <source>
        <dbReference type="ARBA" id="ARBA00022741"/>
    </source>
</evidence>
<keyword evidence="2" id="KW-0547">Nucleotide-binding</keyword>
<keyword evidence="1" id="KW-0808">Transferase</keyword>
<comment type="caution">
    <text evidence="6">The sequence shown here is derived from an EMBL/GenBank/DDBJ whole genome shotgun (WGS) entry which is preliminary data.</text>
</comment>
<keyword evidence="4" id="KW-0067">ATP-binding</keyword>
<dbReference type="SUPFAM" id="SSF56112">
    <property type="entry name" value="Protein kinase-like (PK-like)"/>
    <property type="match status" value="1"/>
</dbReference>
<organism evidence="6 7">
    <name type="scientific">Tritrichomonas musculus</name>
    <dbReference type="NCBI Taxonomy" id="1915356"/>
    <lineage>
        <taxon>Eukaryota</taxon>
        <taxon>Metamonada</taxon>
        <taxon>Parabasalia</taxon>
        <taxon>Tritrichomonadida</taxon>
        <taxon>Tritrichomonadidae</taxon>
        <taxon>Tritrichomonas</taxon>
    </lineage>
</organism>
<dbReference type="InterPro" id="IPR050339">
    <property type="entry name" value="CC_SR_Kinase"/>
</dbReference>
<feature type="domain" description="Protein kinase" evidence="5">
    <location>
        <begin position="1"/>
        <end position="127"/>
    </location>
</feature>
<evidence type="ECO:0000256" key="1">
    <source>
        <dbReference type="ARBA" id="ARBA00022679"/>
    </source>
</evidence>
<evidence type="ECO:0000256" key="4">
    <source>
        <dbReference type="ARBA" id="ARBA00022840"/>
    </source>
</evidence>
<gene>
    <name evidence="6" type="ORF">M9Y10_024771</name>
</gene>
<evidence type="ECO:0000313" key="7">
    <source>
        <dbReference type="Proteomes" id="UP001470230"/>
    </source>
</evidence>
<dbReference type="Proteomes" id="UP001470230">
    <property type="component" value="Unassembled WGS sequence"/>
</dbReference>
<proteinExistence type="predicted"/>
<dbReference type="PANTHER" id="PTHR11042">
    <property type="entry name" value="EUKARYOTIC TRANSLATION INITIATION FACTOR 2-ALPHA KINASE EIF2-ALPHA KINASE -RELATED"/>
    <property type="match status" value="1"/>
</dbReference>
<dbReference type="InterPro" id="IPR000719">
    <property type="entry name" value="Prot_kinase_dom"/>
</dbReference>
<keyword evidence="3" id="KW-0418">Kinase</keyword>
<accession>A0ABR2HB91</accession>
<evidence type="ECO:0000313" key="6">
    <source>
        <dbReference type="EMBL" id="KAK8843707.1"/>
    </source>
</evidence>
<sequence>MSNRNLNVFFQNNKTNDIFNIIAYSRIFQGINYLHSNSLIHRDLRPFINLIDNDNIPYIADYDTVRLLDPKSADEMTEDIGEDTYTSPEQQTDSSIVSFQADIYSFGQIIYFLYEKKIHIVKIILIL</sequence>
<keyword evidence="7" id="KW-1185">Reference proteome</keyword>